<evidence type="ECO:0000256" key="2">
    <source>
        <dbReference type="ARBA" id="ARBA00022801"/>
    </source>
</evidence>
<evidence type="ECO:0000313" key="6">
    <source>
        <dbReference type="EMBL" id="ADN77741.1"/>
    </source>
</evidence>
<dbReference type="PANTHER" id="PTHR11358">
    <property type="entry name" value="ARGINASE/AGMATINASE"/>
    <property type="match status" value="1"/>
</dbReference>
<evidence type="ECO:0000256" key="3">
    <source>
        <dbReference type="ARBA" id="ARBA00022808"/>
    </source>
</evidence>
<dbReference type="PROSITE" id="PS51409">
    <property type="entry name" value="ARGINASE_2"/>
    <property type="match status" value="1"/>
</dbReference>
<dbReference type="RefSeq" id="WP_013347047.1">
    <property type="nucleotide sequence ID" value="NC_014541.1"/>
</dbReference>
<reference evidence="6 7" key="1">
    <citation type="journal article" date="2010" name="Stand. Genomic Sci.">
        <title>Complete genome sequence of Ferrimonas balearica type strain (PAT).</title>
        <authorList>
            <person name="Nolan M."/>
            <person name="Sikorski J."/>
            <person name="Davenport K."/>
            <person name="Lucas S."/>
            <person name="Glavina Del Rio T."/>
            <person name="Tice H."/>
            <person name="Cheng J."/>
            <person name="Goodwin L."/>
            <person name="Pitluck S."/>
            <person name="Liolios K."/>
            <person name="Ivanova N."/>
            <person name="Mavromatis K."/>
            <person name="Ovchinnikova G."/>
            <person name="Pati A."/>
            <person name="Chen A."/>
            <person name="Palaniappan K."/>
            <person name="Land M."/>
            <person name="Hauser L."/>
            <person name="Chang Y."/>
            <person name="Jeffries C."/>
            <person name="Tapia R."/>
            <person name="Brettin T."/>
            <person name="Detter J."/>
            <person name="Han C."/>
            <person name="Yasawong M."/>
            <person name="Rohde M."/>
            <person name="Tindall B."/>
            <person name="Goker M."/>
            <person name="Woyke T."/>
            <person name="Bristow J."/>
            <person name="Eisen J."/>
            <person name="Markowitz V."/>
            <person name="Hugenholtz P."/>
            <person name="Kyrpides N."/>
            <person name="Klenk H."/>
            <person name="Lapidus A."/>
        </authorList>
    </citation>
    <scope>NUCLEOTIDE SEQUENCE [LARGE SCALE GENOMIC DNA]</scope>
    <source>
        <strain evidence="7">DSM 9799 / CCM 4581 / KCTC 23876 / PAT</strain>
    </source>
</reference>
<dbReference type="GO" id="GO:0006547">
    <property type="term" value="P:L-histidine metabolic process"/>
    <property type="evidence" value="ECO:0007669"/>
    <property type="project" value="UniProtKB-KW"/>
</dbReference>
<keyword evidence="4" id="KW-0464">Manganese</keyword>
<evidence type="ECO:0000313" key="7">
    <source>
        <dbReference type="Proteomes" id="UP000006683"/>
    </source>
</evidence>
<comment type="similarity">
    <text evidence="5">Belongs to the arginase family.</text>
</comment>
<name>E1SNT4_FERBD</name>
<gene>
    <name evidence="6" type="ordered locus">Fbal_3544</name>
</gene>
<evidence type="ECO:0000256" key="5">
    <source>
        <dbReference type="PROSITE-ProRule" id="PRU00742"/>
    </source>
</evidence>
<keyword evidence="1" id="KW-0479">Metal-binding</keyword>
<dbReference type="GO" id="GO:0033389">
    <property type="term" value="P:putrescine biosynthetic process from arginine, via agmatine"/>
    <property type="evidence" value="ECO:0007669"/>
    <property type="project" value="TreeGrafter"/>
</dbReference>
<dbReference type="Gene3D" id="3.40.800.10">
    <property type="entry name" value="Ureohydrolase domain"/>
    <property type="match status" value="1"/>
</dbReference>
<proteinExistence type="inferred from homology"/>
<dbReference type="InterPro" id="IPR023696">
    <property type="entry name" value="Ureohydrolase_dom_sf"/>
</dbReference>
<sequence>MNLNLATAATLADYTTARPGEQRLGEHLLLPQGDSLAGILSQARTDGARYVLLGVPEDIGPRANCGRGGSDAGWDAFLAQFLNLQSNDYIEGSDILLLGALMVADLQDSAQDLDPQHPAELEQLRALTAELDSRLTPVIRAIVSAGLEPIVIGGGHNNAFPLLCGASLALDKPLAAVNLDPHADFRAAEGRHSGNGFAYAWRHGALNWYRVIGLHEQKNNAAALSQMRQLGIHHISFQQIWTRRHIALSQVLDETLAELEIQSRPLGIELDMDAIESMPSSAECRVGVPMNDACHVIYRLAQYRDSRYLHLCEGAPRCHPSGEIAGRRSVGQALSELVLSYLAGRANPLP</sequence>
<dbReference type="GO" id="GO:0008783">
    <property type="term" value="F:agmatinase activity"/>
    <property type="evidence" value="ECO:0007669"/>
    <property type="project" value="TreeGrafter"/>
</dbReference>
<accession>E1SNT4</accession>
<dbReference type="HOGENOM" id="CLU_796519_0_0_6"/>
<dbReference type="InterPro" id="IPR006035">
    <property type="entry name" value="Ureohydrolase"/>
</dbReference>
<dbReference type="OrthoDB" id="9788689at2"/>
<evidence type="ECO:0000256" key="1">
    <source>
        <dbReference type="ARBA" id="ARBA00022723"/>
    </source>
</evidence>
<dbReference type="STRING" id="550540.Fbal_3544"/>
<dbReference type="AlphaFoldDB" id="E1SNT4"/>
<dbReference type="Proteomes" id="UP000006683">
    <property type="component" value="Chromosome"/>
</dbReference>
<dbReference type="GO" id="GO:0046872">
    <property type="term" value="F:metal ion binding"/>
    <property type="evidence" value="ECO:0007669"/>
    <property type="project" value="UniProtKB-KW"/>
</dbReference>
<organism evidence="6 7">
    <name type="scientific">Ferrimonas balearica (strain DSM 9799 / CCM 4581 / KCTC 23876 / PAT)</name>
    <dbReference type="NCBI Taxonomy" id="550540"/>
    <lineage>
        <taxon>Bacteria</taxon>
        <taxon>Pseudomonadati</taxon>
        <taxon>Pseudomonadota</taxon>
        <taxon>Gammaproteobacteria</taxon>
        <taxon>Alteromonadales</taxon>
        <taxon>Ferrimonadaceae</taxon>
        <taxon>Ferrimonas</taxon>
    </lineage>
</organism>
<dbReference type="CDD" id="cd09988">
    <property type="entry name" value="Formimidoylglutamase"/>
    <property type="match status" value="1"/>
</dbReference>
<evidence type="ECO:0000256" key="4">
    <source>
        <dbReference type="ARBA" id="ARBA00023211"/>
    </source>
</evidence>
<dbReference type="eggNOG" id="COG0010">
    <property type="taxonomic scope" value="Bacteria"/>
</dbReference>
<dbReference type="SUPFAM" id="SSF52768">
    <property type="entry name" value="Arginase/deacetylase"/>
    <property type="match status" value="1"/>
</dbReference>
<dbReference type="GeneID" id="67183750"/>
<keyword evidence="3" id="KW-0369">Histidine metabolism</keyword>
<dbReference type="EMBL" id="CP002209">
    <property type="protein sequence ID" value="ADN77741.1"/>
    <property type="molecule type" value="Genomic_DNA"/>
</dbReference>
<dbReference type="PANTHER" id="PTHR11358:SF35">
    <property type="entry name" value="FORMIMIDOYLGLUTAMASE"/>
    <property type="match status" value="1"/>
</dbReference>
<keyword evidence="7" id="KW-1185">Reference proteome</keyword>
<dbReference type="Pfam" id="PF00491">
    <property type="entry name" value="Arginase"/>
    <property type="match status" value="1"/>
</dbReference>
<keyword evidence="2" id="KW-0378">Hydrolase</keyword>
<protein>
    <submittedName>
        <fullName evidence="6">Arginase/agmatinase/formiminoglutamase</fullName>
    </submittedName>
</protein>
<dbReference type="KEGG" id="fbl:Fbal_3544"/>